<keyword evidence="1" id="KW-0812">Transmembrane</keyword>
<keyword evidence="1" id="KW-0472">Membrane</keyword>
<dbReference type="Proteomes" id="UP000271098">
    <property type="component" value="Unassembled WGS sequence"/>
</dbReference>
<evidence type="ECO:0000313" key="3">
    <source>
        <dbReference type="Proteomes" id="UP000271098"/>
    </source>
</evidence>
<feature type="transmembrane region" description="Helical" evidence="1">
    <location>
        <begin position="5"/>
        <end position="22"/>
    </location>
</feature>
<dbReference type="AlphaFoldDB" id="A0A3P7P555"/>
<gene>
    <name evidence="2" type="ORF">GPUH_LOCUS21210</name>
</gene>
<evidence type="ECO:0000313" key="2">
    <source>
        <dbReference type="EMBL" id="VDN37751.1"/>
    </source>
</evidence>
<dbReference type="PANTHER" id="PTHR38640:SF1">
    <property type="entry name" value="GEO09659P1"/>
    <property type="match status" value="1"/>
</dbReference>
<feature type="transmembrane region" description="Helical" evidence="1">
    <location>
        <begin position="34"/>
        <end position="55"/>
    </location>
</feature>
<accession>A0A3P7P555</accession>
<sequence length="62" mass="7179">MAVEFAVLCTATLGPGFLMYFRPHMHRLGRWKRVEYSVFASVMFTYGSLFTLVFIKDLLPNT</sequence>
<keyword evidence="3" id="KW-1185">Reference proteome</keyword>
<name>A0A3P7P555_9BILA</name>
<dbReference type="EMBL" id="UYRT01092063">
    <property type="protein sequence ID" value="VDN37751.1"/>
    <property type="molecule type" value="Genomic_DNA"/>
</dbReference>
<evidence type="ECO:0000256" key="1">
    <source>
        <dbReference type="SAM" id="Phobius"/>
    </source>
</evidence>
<reference evidence="2 3" key="1">
    <citation type="submission" date="2018-11" db="EMBL/GenBank/DDBJ databases">
        <authorList>
            <consortium name="Pathogen Informatics"/>
        </authorList>
    </citation>
    <scope>NUCLEOTIDE SEQUENCE [LARGE SCALE GENOMIC DNA]</scope>
</reference>
<keyword evidence="1" id="KW-1133">Transmembrane helix</keyword>
<organism evidence="2 3">
    <name type="scientific">Gongylonema pulchrum</name>
    <dbReference type="NCBI Taxonomy" id="637853"/>
    <lineage>
        <taxon>Eukaryota</taxon>
        <taxon>Metazoa</taxon>
        <taxon>Ecdysozoa</taxon>
        <taxon>Nematoda</taxon>
        <taxon>Chromadorea</taxon>
        <taxon>Rhabditida</taxon>
        <taxon>Spirurina</taxon>
        <taxon>Spiruromorpha</taxon>
        <taxon>Spiruroidea</taxon>
        <taxon>Gongylonematidae</taxon>
        <taxon>Gongylonema</taxon>
    </lineage>
</organism>
<protein>
    <submittedName>
        <fullName evidence="2">Uncharacterized protein</fullName>
    </submittedName>
</protein>
<proteinExistence type="predicted"/>
<dbReference type="PANTHER" id="PTHR38640">
    <property type="entry name" value="GEO09659P1"/>
    <property type="match status" value="1"/>
</dbReference>
<dbReference type="OrthoDB" id="5915502at2759"/>